<gene>
    <name evidence="4" type="primary">gvpA</name>
    <name evidence="7" type="ORF">GCM10010448_59480</name>
</gene>
<comment type="caution">
    <text evidence="7">The sequence shown here is derived from an EMBL/GenBank/DDBJ whole genome shotgun (WGS) entry which is preliminary data.</text>
</comment>
<evidence type="ECO:0000256" key="2">
    <source>
        <dbReference type="ARBA" id="ARBA00035629"/>
    </source>
</evidence>
<sequence length="146" mass="15315">MTVVPGGGGGAVAGGGGGSGTLYDVVELVLDRGLVIDVFARVSLVGIEILKVDARVVVASVDTYLRFAEACNRLDLESGRKAPAQLTDIVEGVTEGGARGKSKGALTGAVEAFTESLQGRGEDRREKEREHVERGSSRRSSKDREE</sequence>
<evidence type="ECO:0000256" key="6">
    <source>
        <dbReference type="SAM" id="MobiDB-lite"/>
    </source>
</evidence>
<evidence type="ECO:0000256" key="5">
    <source>
        <dbReference type="RuleBase" id="RU000632"/>
    </source>
</evidence>
<evidence type="ECO:0000256" key="1">
    <source>
        <dbReference type="ARBA" id="ARBA00022987"/>
    </source>
</evidence>
<dbReference type="Pfam" id="PF00741">
    <property type="entry name" value="Gas_vesicle"/>
    <property type="match status" value="1"/>
</dbReference>
<comment type="function">
    <text evidence="4 5">Gas vesicles are hollow, gas filled proteinaceous nanostructures found in some microorganisms. During planktonic growth they allow positioning of the organism at a favorable depth for light or nutrient acquisition. GvpA forms the protein shell.</text>
</comment>
<dbReference type="InterPro" id="IPR018493">
    <property type="entry name" value="GvpA-like_CS"/>
</dbReference>
<accession>A0ABP6M1Q4</accession>
<reference evidence="8" key="1">
    <citation type="journal article" date="2019" name="Int. J. Syst. Evol. Microbiol.">
        <title>The Global Catalogue of Microorganisms (GCM) 10K type strain sequencing project: providing services to taxonomists for standard genome sequencing and annotation.</title>
        <authorList>
            <consortium name="The Broad Institute Genomics Platform"/>
            <consortium name="The Broad Institute Genome Sequencing Center for Infectious Disease"/>
            <person name="Wu L."/>
            <person name="Ma J."/>
        </authorList>
    </citation>
    <scope>NUCLEOTIDE SEQUENCE [LARGE SCALE GENOMIC DNA]</scope>
    <source>
        <strain evidence="8">JCM 9091</strain>
    </source>
</reference>
<evidence type="ECO:0000313" key="8">
    <source>
        <dbReference type="Proteomes" id="UP001501532"/>
    </source>
</evidence>
<dbReference type="PROSITE" id="PS00234">
    <property type="entry name" value="GAS_VESICLE_A_1"/>
    <property type="match status" value="1"/>
</dbReference>
<evidence type="ECO:0000256" key="4">
    <source>
        <dbReference type="HAMAP-Rule" id="MF_00576"/>
    </source>
</evidence>
<organism evidence="7 8">
    <name type="scientific">Streptomyces glomeratus</name>
    <dbReference type="NCBI Taxonomy" id="284452"/>
    <lineage>
        <taxon>Bacteria</taxon>
        <taxon>Bacillati</taxon>
        <taxon>Actinomycetota</taxon>
        <taxon>Actinomycetes</taxon>
        <taxon>Kitasatosporales</taxon>
        <taxon>Streptomycetaceae</taxon>
        <taxon>Streptomyces</taxon>
    </lineage>
</organism>
<dbReference type="InterPro" id="IPR050530">
    <property type="entry name" value="GvpA"/>
</dbReference>
<keyword evidence="1 4" id="KW-0304">Gas vesicle</keyword>
<dbReference type="InterPro" id="IPR000638">
    <property type="entry name" value="Gas-vesicle_GvpA-like"/>
</dbReference>
<dbReference type="PANTHER" id="PTHR35344:SF4">
    <property type="entry name" value="GAS VESICLE PROTEIN A1"/>
    <property type="match status" value="1"/>
</dbReference>
<dbReference type="InterPro" id="IPR047870">
    <property type="entry name" value="Gas_vesicle_GvpA"/>
</dbReference>
<feature type="region of interest" description="Disordered" evidence="6">
    <location>
        <begin position="115"/>
        <end position="146"/>
    </location>
</feature>
<name>A0ABP6M1Q4_9ACTN</name>
<dbReference type="EMBL" id="BAAAUF010000064">
    <property type="protein sequence ID" value="GAA3068326.1"/>
    <property type="molecule type" value="Genomic_DNA"/>
</dbReference>
<comment type="similarity">
    <text evidence="3 4 5">Belongs to the gas vesicle GvpA family.</text>
</comment>
<proteinExistence type="inferred from homology"/>
<protein>
    <recommendedName>
        <fullName evidence="4">Gas vesicle protein A</fullName>
        <shortName evidence="4">GVP</shortName>
    </recommendedName>
</protein>
<dbReference type="Proteomes" id="UP001501532">
    <property type="component" value="Unassembled WGS sequence"/>
</dbReference>
<keyword evidence="8" id="KW-1185">Reference proteome</keyword>
<dbReference type="HAMAP" id="MF_00576">
    <property type="entry name" value="Gas_vesicle_A"/>
    <property type="match status" value="1"/>
</dbReference>
<dbReference type="PANTHER" id="PTHR35344">
    <property type="entry name" value="GAS VESICLE STRUCTURAL PROTEIN 2-RELATED"/>
    <property type="match status" value="1"/>
</dbReference>
<dbReference type="NCBIfam" id="NF006872">
    <property type="entry name" value="PRK09368.1"/>
    <property type="match status" value="1"/>
</dbReference>
<feature type="compositionally biased region" description="Basic and acidic residues" evidence="6">
    <location>
        <begin position="120"/>
        <end position="146"/>
    </location>
</feature>
<comment type="subcellular location">
    <subcellularLocation>
        <location evidence="2 4 5">Gas vesicle shell</location>
    </subcellularLocation>
</comment>
<comment type="subunit">
    <text evidence="4 5">The gas vesicle shell is 2 nm thick and consists of a single layer of this protein. It forms helical ribs nearly perpendicular to the long axis of the vesicle.</text>
</comment>
<dbReference type="PROSITE" id="PS00669">
    <property type="entry name" value="GAS_VESICLE_A_2"/>
    <property type="match status" value="1"/>
</dbReference>
<evidence type="ECO:0000256" key="3">
    <source>
        <dbReference type="ARBA" id="ARBA00035646"/>
    </source>
</evidence>
<evidence type="ECO:0000313" key="7">
    <source>
        <dbReference type="EMBL" id="GAA3068326.1"/>
    </source>
</evidence>